<dbReference type="RefSeq" id="WP_169346641.1">
    <property type="nucleotide sequence ID" value="NZ_JABBJJ010000096.1"/>
</dbReference>
<gene>
    <name evidence="2" type="ORF">HG543_21210</name>
</gene>
<keyword evidence="3" id="KW-1185">Reference proteome</keyword>
<accession>A0A848LE88</accession>
<sequence>MTSARAVLLAGLLLAASSWGREPNPARPRPRTSLGETASVPDLRAVYPDFDDRSSTVRDGALEVIQAFARRVPSRPGLRFVAILLSPPHEQTSAYHANGNYRLQVALVREKLPRAELVAKSEPVPLTWAQAPHWQQALSRIDLAAYRLSPRERALGVRVKAEYLHKLDSSKAEKLFLFREDGARLHPILETGALDCDCCPEESPSDACDCFDKPTCPRPRAEAFFKMEPGDGGTFADIVQTVGTVRVRWRFEDGRYHRQGEDPLPL</sequence>
<dbReference type="Proteomes" id="UP000518300">
    <property type="component" value="Unassembled WGS sequence"/>
</dbReference>
<protein>
    <recommendedName>
        <fullName evidence="4">Lipoprotein</fullName>
    </recommendedName>
</protein>
<organism evidence="2 3">
    <name type="scientific">Pyxidicoccus fallax</name>
    <dbReference type="NCBI Taxonomy" id="394095"/>
    <lineage>
        <taxon>Bacteria</taxon>
        <taxon>Pseudomonadati</taxon>
        <taxon>Myxococcota</taxon>
        <taxon>Myxococcia</taxon>
        <taxon>Myxococcales</taxon>
        <taxon>Cystobacterineae</taxon>
        <taxon>Myxococcaceae</taxon>
        <taxon>Pyxidicoccus</taxon>
    </lineage>
</organism>
<comment type="caution">
    <text evidence="2">The sequence shown here is derived from an EMBL/GenBank/DDBJ whole genome shotgun (WGS) entry which is preliminary data.</text>
</comment>
<name>A0A848LE88_9BACT</name>
<keyword evidence="1" id="KW-0732">Signal</keyword>
<proteinExistence type="predicted"/>
<feature type="chain" id="PRO_5032729601" description="Lipoprotein" evidence="1">
    <location>
        <begin position="21"/>
        <end position="266"/>
    </location>
</feature>
<reference evidence="2 3" key="1">
    <citation type="submission" date="2020-04" db="EMBL/GenBank/DDBJ databases">
        <title>Draft genome of Pyxidicoccus fallax type strain.</title>
        <authorList>
            <person name="Whitworth D.E."/>
        </authorList>
    </citation>
    <scope>NUCLEOTIDE SEQUENCE [LARGE SCALE GENOMIC DNA]</scope>
    <source>
        <strain evidence="2 3">DSM 14698</strain>
    </source>
</reference>
<evidence type="ECO:0000313" key="2">
    <source>
        <dbReference type="EMBL" id="NMO17359.1"/>
    </source>
</evidence>
<evidence type="ECO:0000256" key="1">
    <source>
        <dbReference type="SAM" id="SignalP"/>
    </source>
</evidence>
<evidence type="ECO:0008006" key="4">
    <source>
        <dbReference type="Google" id="ProtNLM"/>
    </source>
</evidence>
<feature type="signal peptide" evidence="1">
    <location>
        <begin position="1"/>
        <end position="20"/>
    </location>
</feature>
<dbReference type="EMBL" id="JABBJJ010000096">
    <property type="protein sequence ID" value="NMO17359.1"/>
    <property type="molecule type" value="Genomic_DNA"/>
</dbReference>
<evidence type="ECO:0000313" key="3">
    <source>
        <dbReference type="Proteomes" id="UP000518300"/>
    </source>
</evidence>
<dbReference type="AlphaFoldDB" id="A0A848LE88"/>